<dbReference type="InterPro" id="IPR036959">
    <property type="entry name" value="Peptidase_C12_UCH_sf"/>
</dbReference>
<proteinExistence type="inferred from homology"/>
<evidence type="ECO:0000256" key="2">
    <source>
        <dbReference type="ARBA" id="ARBA00009326"/>
    </source>
</evidence>
<feature type="active site" description="Nucleophile" evidence="7">
    <location>
        <position position="121"/>
    </location>
</feature>
<feature type="site" description="Transition state stabilizer" evidence="7">
    <location>
        <position position="115"/>
    </location>
</feature>
<evidence type="ECO:0000256" key="5">
    <source>
        <dbReference type="ARBA" id="ARBA00022801"/>
    </source>
</evidence>
<reference evidence="10 11" key="1">
    <citation type="submission" date="2022-03" db="EMBL/GenBank/DDBJ databases">
        <title>A chromosomal length assembly of Cordylochernes scorpioides.</title>
        <authorList>
            <person name="Zeh D."/>
            <person name="Zeh J."/>
        </authorList>
    </citation>
    <scope>NUCLEOTIDE SEQUENCE [LARGE SCALE GENOMIC DNA]</scope>
    <source>
        <strain evidence="10">IN4F17</strain>
        <tissue evidence="10">Whole Body</tissue>
    </source>
</reference>
<keyword evidence="5 7" id="KW-0378">Hydrolase</keyword>
<feature type="active site" description="Proton donor" evidence="7">
    <location>
        <position position="190"/>
    </location>
</feature>
<evidence type="ECO:0000256" key="4">
    <source>
        <dbReference type="ARBA" id="ARBA00022786"/>
    </source>
</evidence>
<feature type="domain" description="UCH catalytic" evidence="9">
    <location>
        <begin position="1"/>
        <end position="252"/>
    </location>
</feature>
<dbReference type="Proteomes" id="UP001235939">
    <property type="component" value="Chromosome 22"/>
</dbReference>
<dbReference type="EC" id="3.4.19.12" evidence="8"/>
<evidence type="ECO:0000256" key="8">
    <source>
        <dbReference type="RuleBase" id="RU361215"/>
    </source>
</evidence>
<comment type="catalytic activity">
    <reaction evidence="1 7 8">
        <text>Thiol-dependent hydrolysis of ester, thioester, amide, peptide and isopeptide bonds formed by the C-terminal Gly of ubiquitin (a 76-residue protein attached to proteins as an intracellular targeting signal).</text>
        <dbReference type="EC" id="3.4.19.12"/>
    </reaction>
</comment>
<evidence type="ECO:0000256" key="7">
    <source>
        <dbReference type="PROSITE-ProRule" id="PRU01393"/>
    </source>
</evidence>
<accession>A0ABY6LN32</accession>
<evidence type="ECO:0000256" key="6">
    <source>
        <dbReference type="ARBA" id="ARBA00022807"/>
    </source>
</evidence>
<evidence type="ECO:0000259" key="9">
    <source>
        <dbReference type="PROSITE" id="PS52048"/>
    </source>
</evidence>
<dbReference type="PROSITE" id="PS52048">
    <property type="entry name" value="UCH_DOMAIN"/>
    <property type="match status" value="1"/>
</dbReference>
<feature type="site" description="Important for enzyme activity" evidence="7">
    <location>
        <position position="205"/>
    </location>
</feature>
<evidence type="ECO:0000256" key="1">
    <source>
        <dbReference type="ARBA" id="ARBA00000707"/>
    </source>
</evidence>
<dbReference type="InterPro" id="IPR001578">
    <property type="entry name" value="Peptidase_C12_UCH"/>
</dbReference>
<dbReference type="Pfam" id="PF01088">
    <property type="entry name" value="Peptidase_C12"/>
    <property type="match status" value="1"/>
</dbReference>
<gene>
    <name evidence="10" type="ORF">LAZ67_22000207</name>
</gene>
<evidence type="ECO:0000313" key="11">
    <source>
        <dbReference type="Proteomes" id="UP001235939"/>
    </source>
</evidence>
<evidence type="ECO:0000313" key="10">
    <source>
        <dbReference type="EMBL" id="UYV82619.1"/>
    </source>
</evidence>
<keyword evidence="4 7" id="KW-0833">Ubl conjugation pathway</keyword>
<dbReference type="PANTHER" id="PTHR10589:SF16">
    <property type="entry name" value="UBIQUITIN CARBOXYL-TERMINAL HYDROLASE ISOZYME L5"/>
    <property type="match status" value="1"/>
</dbReference>
<dbReference type="PRINTS" id="PR00707">
    <property type="entry name" value="UBCTHYDRLASE"/>
</dbReference>
<keyword evidence="6 7" id="KW-0788">Thiol protease</keyword>
<evidence type="ECO:0000256" key="3">
    <source>
        <dbReference type="ARBA" id="ARBA00022670"/>
    </source>
</evidence>
<name>A0ABY6LN32_9ARAC</name>
<dbReference type="EMBL" id="CP092884">
    <property type="protein sequence ID" value="UYV82619.1"/>
    <property type="molecule type" value="Genomic_DNA"/>
</dbReference>
<sequence>MNSILHTRTSPYSLSTNGFSERYVRDISLRKNRKNIRPCKSRARDDIDTCSPWLPPPVTQPKELRTTKEHLDAENFERLKPVHGLIFLFKWFPGDEPSGSLVNDNRLDNIFFAKQVIKNACATQAIVSVLLNCSHEDVKLGESLQTFKEFSQSFDATMKGLTLSNSDIIKQAPDIRDGARQATKDDDVFHYVSYVPIDGRLYELDGLKEGPIDLGAIGPGRDWLEVARPVIERRMQRYNEGEIHFNLMAIVSDRRML</sequence>
<keyword evidence="11" id="KW-1185">Reference proteome</keyword>
<organism evidence="10 11">
    <name type="scientific">Cordylochernes scorpioides</name>
    <dbReference type="NCBI Taxonomy" id="51811"/>
    <lineage>
        <taxon>Eukaryota</taxon>
        <taxon>Metazoa</taxon>
        <taxon>Ecdysozoa</taxon>
        <taxon>Arthropoda</taxon>
        <taxon>Chelicerata</taxon>
        <taxon>Arachnida</taxon>
        <taxon>Pseudoscorpiones</taxon>
        <taxon>Cheliferoidea</taxon>
        <taxon>Chernetidae</taxon>
        <taxon>Cordylochernes</taxon>
    </lineage>
</organism>
<comment type="similarity">
    <text evidence="2 7 8">Belongs to the peptidase C12 family.</text>
</comment>
<protein>
    <recommendedName>
        <fullName evidence="8">Ubiquitin carboxyl-terminal hydrolase</fullName>
        <ecNumber evidence="8">3.4.19.12</ecNumber>
    </recommendedName>
</protein>
<dbReference type="InterPro" id="IPR038765">
    <property type="entry name" value="Papain-like_cys_pep_sf"/>
</dbReference>
<dbReference type="Gene3D" id="3.40.532.10">
    <property type="entry name" value="Peptidase C12, ubiquitin carboxyl-terminal hydrolase"/>
    <property type="match status" value="1"/>
</dbReference>
<dbReference type="SUPFAM" id="SSF54001">
    <property type="entry name" value="Cysteine proteinases"/>
    <property type="match status" value="1"/>
</dbReference>
<dbReference type="CDD" id="cd09617">
    <property type="entry name" value="Peptidase_C12_UCH37_BAP1"/>
    <property type="match status" value="1"/>
</dbReference>
<keyword evidence="3 7" id="KW-0645">Protease</keyword>
<dbReference type="PANTHER" id="PTHR10589">
    <property type="entry name" value="UBIQUITIN CARBOXYL-TERMINAL HYDROLASE"/>
    <property type="match status" value="1"/>
</dbReference>